<comment type="caution">
    <text evidence="2">The sequence shown here is derived from an EMBL/GenBank/DDBJ whole genome shotgun (WGS) entry which is preliminary data.</text>
</comment>
<gene>
    <name evidence="2" type="ORF">C8P63_11449</name>
</gene>
<dbReference type="GO" id="GO:0005975">
    <property type="term" value="P:carbohydrate metabolic process"/>
    <property type="evidence" value="ECO:0007669"/>
    <property type="project" value="InterPro"/>
</dbReference>
<keyword evidence="3" id="KW-1185">Reference proteome</keyword>
<evidence type="ECO:0000256" key="1">
    <source>
        <dbReference type="SAM" id="SignalP"/>
    </source>
</evidence>
<sequence>MKGQPVVWTAVVTALVLTVTGTVSPAAAASGEKGGLERSTSEKLEDKRYIAAGDRAYVVGAADGGFPPMGWHIRGEMGGVWAHPIKLLDGYWFSLNGHWLPKADKFTTGTGYTRMEYPEVEGLKVERMAFAPTDQPVVLTGLTIENTGEKNRSVRFGMDLRSELMASYPWGWSEPKDAGEFNGKDEASLDADSGIVTFREPGKDWVAKAGFNLPPSSGKTGDDYWGPASDEEQEGHNEFGNGTGARLGWELELPADGSKTVWFAVAGSHTSEKEADQALRRSLKDPESLLKKKVAEYRRLLERTEVQLPDRKLKEAFDWGKLNMADLKITARDVQVRDVKEGKVYPDRPTATFPELTGIGAGFPDYPWLFGTDGAYTAYPLIASGQWDTAMEHLRSIRDVSRAINGDTGKVIHEMTMDGSVYFGTNEQAGNTNETAQFATAVDLVWRWTGEDAFMDDMYDFVKDGLRTVTSDLDSDGDSWPEGLGMVERPGMGSEKLDVTAYTWQALKALERMAESKGDGETARWAREKAGFMAGRFVSGWWMEEESLFADSLCNEGDGEGEEGSNVCMEEKEKLQQRHWINAVPMETGMAPDERAEQALERLESDTFTGPTGLFHTGKGGGPEGEGELKVWSLPNSVMAHAEANYGRLGEDQALKYMDLIASELDMEMPGALTEIAPSPDYDPFVDFRERAMFMQAWSSYGTQWPVIHHFLGVRPDAPAREVAVLPDIPDSWPGLSVRKLRVGKAEMAVSAEKSNGRYLTRVEEAPAGWKMTLGHVLPAGAEVKTVKLNGREADYVVNETSRGREVTVDTRTGRVQTLEIITK</sequence>
<protein>
    <recommendedName>
        <fullName evidence="4">Glycogen debranching protein</fullName>
    </recommendedName>
</protein>
<dbReference type="AlphaFoldDB" id="A0A2T6BSF2"/>
<dbReference type="Proteomes" id="UP000244240">
    <property type="component" value="Unassembled WGS sequence"/>
</dbReference>
<evidence type="ECO:0008006" key="4">
    <source>
        <dbReference type="Google" id="ProtNLM"/>
    </source>
</evidence>
<dbReference type="InterPro" id="IPR008928">
    <property type="entry name" value="6-hairpin_glycosidase_sf"/>
</dbReference>
<accession>A0A2T6BSF2</accession>
<evidence type="ECO:0000313" key="2">
    <source>
        <dbReference type="EMBL" id="PTX58867.1"/>
    </source>
</evidence>
<proteinExistence type="predicted"/>
<feature type="signal peptide" evidence="1">
    <location>
        <begin position="1"/>
        <end position="28"/>
    </location>
</feature>
<keyword evidence="1" id="KW-0732">Signal</keyword>
<name>A0A2T6BSF2_9BACL</name>
<dbReference type="OrthoDB" id="49490at2"/>
<reference evidence="2 3" key="1">
    <citation type="submission" date="2018-04" db="EMBL/GenBank/DDBJ databases">
        <title>Genomic Encyclopedia of Archaeal and Bacterial Type Strains, Phase II (KMG-II): from individual species to whole genera.</title>
        <authorList>
            <person name="Goeker M."/>
        </authorList>
    </citation>
    <scope>NUCLEOTIDE SEQUENCE [LARGE SCALE GENOMIC DNA]</scope>
    <source>
        <strain evidence="2 3">DSM 45787</strain>
    </source>
</reference>
<dbReference type="InterPro" id="IPR012341">
    <property type="entry name" value="6hp_glycosidase-like_sf"/>
</dbReference>
<dbReference type="Gene3D" id="1.50.10.10">
    <property type="match status" value="1"/>
</dbReference>
<dbReference type="EMBL" id="QBKR01000014">
    <property type="protein sequence ID" value="PTX58867.1"/>
    <property type="molecule type" value="Genomic_DNA"/>
</dbReference>
<organism evidence="2 3">
    <name type="scientific">Melghirimyces profundicolus</name>
    <dbReference type="NCBI Taxonomy" id="1242148"/>
    <lineage>
        <taxon>Bacteria</taxon>
        <taxon>Bacillati</taxon>
        <taxon>Bacillota</taxon>
        <taxon>Bacilli</taxon>
        <taxon>Bacillales</taxon>
        <taxon>Thermoactinomycetaceae</taxon>
        <taxon>Melghirimyces</taxon>
    </lineage>
</organism>
<evidence type="ECO:0000313" key="3">
    <source>
        <dbReference type="Proteomes" id="UP000244240"/>
    </source>
</evidence>
<feature type="chain" id="PRO_5015555757" description="Glycogen debranching protein" evidence="1">
    <location>
        <begin position="29"/>
        <end position="824"/>
    </location>
</feature>
<dbReference type="RefSeq" id="WP_108024042.1">
    <property type="nucleotide sequence ID" value="NZ_QBKR01000014.1"/>
</dbReference>
<dbReference type="SUPFAM" id="SSF48208">
    <property type="entry name" value="Six-hairpin glycosidases"/>
    <property type="match status" value="1"/>
</dbReference>